<feature type="signal peptide" evidence="1">
    <location>
        <begin position="1"/>
        <end position="25"/>
    </location>
</feature>
<gene>
    <name evidence="2" type="ORF">BCR34DRAFT_555987</name>
</gene>
<proteinExistence type="predicted"/>
<sequence length="215" mass="24258">MSLPMLLLLPFAAVLKLFHLPLVYFASHKPATMTSASSAKNKIPQEDLRLYSLALNNRWKKAELYPLITPQLPIFVHCPLVFPWVTAAVLGSRAIEDVEWMASQMTRATLRNYFRVTIKYMNRPTILHTDKEAAVDGILIGGLTEYAAGQIEAYIGLEHHTTEIEEVEVELANGEKTTVGANVYVWCGPRSLLEAKHWTPLYYIRRSLPPPTPTQ</sequence>
<dbReference type="Proteomes" id="UP000193144">
    <property type="component" value="Unassembled WGS sequence"/>
</dbReference>
<dbReference type="Gene3D" id="3.10.490.10">
    <property type="entry name" value="Gamma-glutamyl cyclotransferase-like"/>
    <property type="match status" value="1"/>
</dbReference>
<reference evidence="2 3" key="1">
    <citation type="submission" date="2016-07" db="EMBL/GenBank/DDBJ databases">
        <title>Pervasive Adenine N6-methylation of Active Genes in Fungi.</title>
        <authorList>
            <consortium name="DOE Joint Genome Institute"/>
            <person name="Mondo S.J."/>
            <person name="Dannebaum R.O."/>
            <person name="Kuo R.C."/>
            <person name="Labutti K."/>
            <person name="Haridas S."/>
            <person name="Kuo A."/>
            <person name="Salamov A."/>
            <person name="Ahrendt S.R."/>
            <person name="Lipzen A."/>
            <person name="Sullivan W."/>
            <person name="Andreopoulos W.B."/>
            <person name="Clum A."/>
            <person name="Lindquist E."/>
            <person name="Daum C."/>
            <person name="Ramamoorthy G.K."/>
            <person name="Gryganskyi A."/>
            <person name="Culley D."/>
            <person name="Magnuson J.K."/>
            <person name="James T.Y."/>
            <person name="O'Malley M.A."/>
            <person name="Stajich J.E."/>
            <person name="Spatafora J.W."/>
            <person name="Visel A."/>
            <person name="Grigoriev I.V."/>
        </authorList>
    </citation>
    <scope>NUCLEOTIDE SEQUENCE [LARGE SCALE GENOMIC DNA]</scope>
    <source>
        <strain evidence="2 3">CBS 115471</strain>
    </source>
</reference>
<evidence type="ECO:0000313" key="2">
    <source>
        <dbReference type="EMBL" id="ORY17085.1"/>
    </source>
</evidence>
<feature type="chain" id="PRO_5010993248" description="Gamma-glutamylcyclotransferase AIG2-like domain-containing protein" evidence="1">
    <location>
        <begin position="26"/>
        <end position="215"/>
    </location>
</feature>
<dbReference type="AlphaFoldDB" id="A0A1Y2A4Y2"/>
<accession>A0A1Y2A4Y2</accession>
<name>A0A1Y2A4Y2_9PLEO</name>
<evidence type="ECO:0000313" key="3">
    <source>
        <dbReference type="Proteomes" id="UP000193144"/>
    </source>
</evidence>
<evidence type="ECO:0000256" key="1">
    <source>
        <dbReference type="SAM" id="SignalP"/>
    </source>
</evidence>
<protein>
    <recommendedName>
        <fullName evidence="4">Gamma-glutamylcyclotransferase AIG2-like domain-containing protein</fullName>
    </recommendedName>
</protein>
<comment type="caution">
    <text evidence="2">The sequence shown here is derived from an EMBL/GenBank/DDBJ whole genome shotgun (WGS) entry which is preliminary data.</text>
</comment>
<dbReference type="OrthoDB" id="1044435at2759"/>
<evidence type="ECO:0008006" key="4">
    <source>
        <dbReference type="Google" id="ProtNLM"/>
    </source>
</evidence>
<keyword evidence="1" id="KW-0732">Signal</keyword>
<dbReference type="EMBL" id="MCFA01000014">
    <property type="protein sequence ID" value="ORY17085.1"/>
    <property type="molecule type" value="Genomic_DNA"/>
</dbReference>
<keyword evidence="3" id="KW-1185">Reference proteome</keyword>
<organism evidence="2 3">
    <name type="scientific">Clohesyomyces aquaticus</name>
    <dbReference type="NCBI Taxonomy" id="1231657"/>
    <lineage>
        <taxon>Eukaryota</taxon>
        <taxon>Fungi</taxon>
        <taxon>Dikarya</taxon>
        <taxon>Ascomycota</taxon>
        <taxon>Pezizomycotina</taxon>
        <taxon>Dothideomycetes</taxon>
        <taxon>Pleosporomycetidae</taxon>
        <taxon>Pleosporales</taxon>
        <taxon>Lindgomycetaceae</taxon>
        <taxon>Clohesyomyces</taxon>
    </lineage>
</organism>